<organism evidence="18 19">
    <name type="scientific">Pseudidiomarina taiwanensis</name>
    <dbReference type="NCBI Taxonomy" id="337250"/>
    <lineage>
        <taxon>Bacteria</taxon>
        <taxon>Pseudomonadati</taxon>
        <taxon>Pseudomonadota</taxon>
        <taxon>Gammaproteobacteria</taxon>
        <taxon>Alteromonadales</taxon>
        <taxon>Idiomarinaceae</taxon>
        <taxon>Pseudidiomarina</taxon>
    </lineage>
</organism>
<evidence type="ECO:0000256" key="10">
    <source>
        <dbReference type="ARBA" id="ARBA00023136"/>
    </source>
</evidence>
<comment type="subcellular location">
    <subcellularLocation>
        <location evidence="1 12">Cell outer membrane</location>
        <topology evidence="1 12">Multi-pass membrane protein</topology>
    </subcellularLocation>
</comment>
<dbReference type="PROSITE" id="PS52016">
    <property type="entry name" value="TONB_DEPENDENT_REC_3"/>
    <property type="match status" value="1"/>
</dbReference>
<evidence type="ECO:0000256" key="6">
    <source>
        <dbReference type="ARBA" id="ARBA00022729"/>
    </source>
</evidence>
<dbReference type="SUPFAM" id="SSF56935">
    <property type="entry name" value="Porins"/>
    <property type="match status" value="1"/>
</dbReference>
<dbReference type="RefSeq" id="WP_126828502.1">
    <property type="nucleotide sequence ID" value="NZ_PIQG01000005.1"/>
</dbReference>
<reference evidence="18 19" key="1">
    <citation type="journal article" date="2011" name="Front. Microbiol.">
        <title>Genomic signatures of strain selection and enhancement in Bacillus atrophaeus var. globigii, a historical biowarfare simulant.</title>
        <authorList>
            <person name="Gibbons H.S."/>
            <person name="Broomall S.M."/>
            <person name="McNew L.A."/>
            <person name="Daligault H."/>
            <person name="Chapman C."/>
            <person name="Bruce D."/>
            <person name="Karavis M."/>
            <person name="Krepps M."/>
            <person name="McGregor P.A."/>
            <person name="Hong C."/>
            <person name="Park K.H."/>
            <person name="Akmal A."/>
            <person name="Feldman A."/>
            <person name="Lin J.S."/>
            <person name="Chang W.E."/>
            <person name="Higgs B.W."/>
            <person name="Demirev P."/>
            <person name="Lindquist J."/>
            <person name="Liem A."/>
            <person name="Fochler E."/>
            <person name="Read T.D."/>
            <person name="Tapia R."/>
            <person name="Johnson S."/>
            <person name="Bishop-Lilly K.A."/>
            <person name="Detter C."/>
            <person name="Han C."/>
            <person name="Sozhamannan S."/>
            <person name="Rosenzweig C.N."/>
            <person name="Skowronski E.W."/>
        </authorList>
    </citation>
    <scope>NUCLEOTIDE SEQUENCE [LARGE SCALE GENOMIC DNA]</scope>
    <source>
        <strain evidence="18 19">PIT1</strain>
    </source>
</reference>
<keyword evidence="5 12" id="KW-0812">Transmembrane</keyword>
<keyword evidence="10 12" id="KW-0472">Membrane</keyword>
<accession>A0A432ZCG4</accession>
<evidence type="ECO:0000256" key="4">
    <source>
        <dbReference type="ARBA" id="ARBA00022496"/>
    </source>
</evidence>
<dbReference type="AlphaFoldDB" id="A0A432ZCG4"/>
<feature type="domain" description="TonB-dependent receptor plug" evidence="17">
    <location>
        <begin position="60"/>
        <end position="169"/>
    </location>
</feature>
<sequence>MSQLYTNTTFRRSLLAVAIASAVAMPVYAQEQSAEEAQAEQTTKGLERIEVTARRTVENLQEVPVAVTSVGEMELEQSGIQVLTEIQQFSPNTTLQNSRGTNSTLTAFIRGVGQQDPLWGYEPGVGIYIDDVYVARPQGAVLDLLNVQRIEVLRGPQGTLYGKNTTGGAVKYVTKEMSGDAEFDIRATVGTYNQRDVKLTGQLPLIDNTLYFGFGVADLNRDGFGEFLEVSYPGQDTENYNKDLTALRAALEWRPSADLFLRLNWDKTEDDSNSKGGYRLLPSLLTPIQVPDSVFDSYSSMPTWNKVEQENLSLTATYDISSNMSLKYVAAMRESYSPTNIDFDSTPLPIFDVPAYYDDDQSSHELQLTYFGESYKVVGGIYADETDSCGRFDAVLTVLGNALNAPGLTREVSGCSNGSSVSLYAQAAIDLNDQWSMTIGGRQTRDEKEAFVTNGLIFDNIYPLDGWIDGFVRDEAAIAAATPMVLGTDTNNDGILDAPKKESWSRFTPRIGVEYSYSNDIMFFASYGQGFKSGTFNPRATINEPAADPEIVDSFEIGMKSDWNDQLRANVTLFMLDHKDRQYISVLPGETSTDLNQRLGNIGKSSAKGIEIESTYIATENLSFDLAFGYIDAKFDEVLDTDPNTGAVFDKSDLFTISNTPKVTANLGFTYDVQAPIGDLVVNGNYYYRGKYDLFEELNLLKQDGYGILNLGVTWYSDDGLWTVGLHGKNLTDEEYMVGGYQFVTPDPSDLYDTSLYLPGLGGDTTLTAYYGDPRTVSLTVGYRF</sequence>
<comment type="similarity">
    <text evidence="12 14">Belongs to the TonB-dependent receptor family.</text>
</comment>
<feature type="domain" description="TonB-dependent receptor-like beta-barrel" evidence="16">
    <location>
        <begin position="256"/>
        <end position="731"/>
    </location>
</feature>
<dbReference type="EMBL" id="PIQG01000005">
    <property type="protein sequence ID" value="RUO75645.1"/>
    <property type="molecule type" value="Genomic_DNA"/>
</dbReference>
<dbReference type="Pfam" id="PF00593">
    <property type="entry name" value="TonB_dep_Rec_b-barrel"/>
    <property type="match status" value="1"/>
</dbReference>
<dbReference type="PANTHER" id="PTHR32552:SF81">
    <property type="entry name" value="TONB-DEPENDENT OUTER MEMBRANE RECEPTOR"/>
    <property type="match status" value="1"/>
</dbReference>
<gene>
    <name evidence="18" type="ORF">CWI83_09720</name>
</gene>
<keyword evidence="4" id="KW-0410">Iron transport</keyword>
<dbReference type="Gene3D" id="2.40.170.20">
    <property type="entry name" value="TonB-dependent receptor, beta-barrel domain"/>
    <property type="match status" value="1"/>
</dbReference>
<feature type="signal peptide" evidence="15">
    <location>
        <begin position="1"/>
        <end position="29"/>
    </location>
</feature>
<protein>
    <submittedName>
        <fullName evidence="18">Ligand-gated channel protein</fullName>
    </submittedName>
</protein>
<dbReference type="InterPro" id="IPR039426">
    <property type="entry name" value="TonB-dep_rcpt-like"/>
</dbReference>
<evidence type="ECO:0000256" key="3">
    <source>
        <dbReference type="ARBA" id="ARBA00022452"/>
    </source>
</evidence>
<keyword evidence="9 14" id="KW-0798">TonB box</keyword>
<evidence type="ECO:0000256" key="2">
    <source>
        <dbReference type="ARBA" id="ARBA00022448"/>
    </source>
</evidence>
<dbReference type="InterPro" id="IPR012910">
    <property type="entry name" value="Plug_dom"/>
</dbReference>
<keyword evidence="3 12" id="KW-1134">Transmembrane beta strand</keyword>
<keyword evidence="2 12" id="KW-0813">Transport</keyword>
<evidence type="ECO:0000259" key="16">
    <source>
        <dbReference type="Pfam" id="PF00593"/>
    </source>
</evidence>
<evidence type="ECO:0000256" key="1">
    <source>
        <dbReference type="ARBA" id="ARBA00004571"/>
    </source>
</evidence>
<keyword evidence="6 15" id="KW-0732">Signal</keyword>
<dbReference type="PROSITE" id="PS01156">
    <property type="entry name" value="TONB_DEPENDENT_REC_2"/>
    <property type="match status" value="1"/>
</dbReference>
<evidence type="ECO:0000256" key="12">
    <source>
        <dbReference type="PROSITE-ProRule" id="PRU01360"/>
    </source>
</evidence>
<evidence type="ECO:0000256" key="9">
    <source>
        <dbReference type="ARBA" id="ARBA00023077"/>
    </source>
</evidence>
<name>A0A432ZCG4_9GAMM</name>
<evidence type="ECO:0000256" key="11">
    <source>
        <dbReference type="ARBA" id="ARBA00023237"/>
    </source>
</evidence>
<evidence type="ECO:0000256" key="8">
    <source>
        <dbReference type="ARBA" id="ARBA00023065"/>
    </source>
</evidence>
<keyword evidence="19" id="KW-1185">Reference proteome</keyword>
<dbReference type="Pfam" id="PF07715">
    <property type="entry name" value="Plug"/>
    <property type="match status" value="1"/>
</dbReference>
<dbReference type="GO" id="GO:0006826">
    <property type="term" value="P:iron ion transport"/>
    <property type="evidence" value="ECO:0007669"/>
    <property type="project" value="UniProtKB-KW"/>
</dbReference>
<dbReference type="PANTHER" id="PTHR32552">
    <property type="entry name" value="FERRICHROME IRON RECEPTOR-RELATED"/>
    <property type="match status" value="1"/>
</dbReference>
<dbReference type="InterPro" id="IPR010917">
    <property type="entry name" value="TonB_rcpt_CS"/>
</dbReference>
<evidence type="ECO:0000256" key="5">
    <source>
        <dbReference type="ARBA" id="ARBA00022692"/>
    </source>
</evidence>
<evidence type="ECO:0000259" key="17">
    <source>
        <dbReference type="Pfam" id="PF07715"/>
    </source>
</evidence>
<comment type="caution">
    <text evidence="18">The sequence shown here is derived from an EMBL/GenBank/DDBJ whole genome shotgun (WGS) entry which is preliminary data.</text>
</comment>
<evidence type="ECO:0000256" key="13">
    <source>
        <dbReference type="PROSITE-ProRule" id="PRU10144"/>
    </source>
</evidence>
<evidence type="ECO:0000313" key="19">
    <source>
        <dbReference type="Proteomes" id="UP000288279"/>
    </source>
</evidence>
<evidence type="ECO:0000256" key="15">
    <source>
        <dbReference type="SAM" id="SignalP"/>
    </source>
</evidence>
<dbReference type="InterPro" id="IPR000531">
    <property type="entry name" value="Beta-barrel_TonB"/>
</dbReference>
<proteinExistence type="inferred from homology"/>
<keyword evidence="7" id="KW-0408">Iron</keyword>
<evidence type="ECO:0000256" key="7">
    <source>
        <dbReference type="ARBA" id="ARBA00023004"/>
    </source>
</evidence>
<keyword evidence="11 12" id="KW-0998">Cell outer membrane</keyword>
<dbReference type="InterPro" id="IPR036942">
    <property type="entry name" value="Beta-barrel_TonB_sf"/>
</dbReference>
<feature type="short sequence motif" description="TonB C-terminal box" evidence="13">
    <location>
        <begin position="768"/>
        <end position="785"/>
    </location>
</feature>
<evidence type="ECO:0000256" key="14">
    <source>
        <dbReference type="RuleBase" id="RU003357"/>
    </source>
</evidence>
<dbReference type="GO" id="GO:0009279">
    <property type="term" value="C:cell outer membrane"/>
    <property type="evidence" value="ECO:0007669"/>
    <property type="project" value="UniProtKB-SubCell"/>
</dbReference>
<keyword evidence="8" id="KW-0406">Ion transport</keyword>
<feature type="chain" id="PRO_5019472833" evidence="15">
    <location>
        <begin position="30"/>
        <end position="785"/>
    </location>
</feature>
<dbReference type="OrthoDB" id="7051185at2"/>
<dbReference type="Proteomes" id="UP000288279">
    <property type="component" value="Unassembled WGS sequence"/>
</dbReference>
<evidence type="ECO:0000313" key="18">
    <source>
        <dbReference type="EMBL" id="RUO75645.1"/>
    </source>
</evidence>